<dbReference type="NCBIfam" id="TIGR00017">
    <property type="entry name" value="cmk"/>
    <property type="match status" value="1"/>
</dbReference>
<evidence type="ECO:0000256" key="7">
    <source>
        <dbReference type="ARBA" id="ARBA00048478"/>
    </source>
</evidence>
<dbReference type="CDD" id="cd02020">
    <property type="entry name" value="CMPK"/>
    <property type="match status" value="1"/>
</dbReference>
<gene>
    <name evidence="8 10" type="primary">cmk</name>
    <name evidence="10" type="ORF">HMPREF9970_2997</name>
</gene>
<dbReference type="AlphaFoldDB" id="I0R5N5"/>
<dbReference type="GO" id="GO:0005829">
    <property type="term" value="C:cytosol"/>
    <property type="evidence" value="ECO:0007669"/>
    <property type="project" value="TreeGrafter"/>
</dbReference>
<evidence type="ECO:0000256" key="1">
    <source>
        <dbReference type="ARBA" id="ARBA00009427"/>
    </source>
</evidence>
<evidence type="ECO:0000256" key="2">
    <source>
        <dbReference type="ARBA" id="ARBA00022679"/>
    </source>
</evidence>
<feature type="domain" description="Cytidylate kinase" evidence="9">
    <location>
        <begin position="4"/>
        <end position="220"/>
    </location>
</feature>
<reference evidence="10 11" key="1">
    <citation type="submission" date="2012-03" db="EMBL/GenBank/DDBJ databases">
        <authorList>
            <person name="Durkin A.S."/>
            <person name="McCorrison J."/>
            <person name="Torralba M."/>
            <person name="Gillis M."/>
            <person name="Methe B."/>
            <person name="Sutton G."/>
            <person name="Nelson K.E."/>
        </authorList>
    </citation>
    <scope>NUCLEOTIDE SEQUENCE [LARGE SCALE GENOMIC DNA]</scope>
    <source>
        <strain evidence="10 11">F0468</strain>
    </source>
</reference>
<dbReference type="Proteomes" id="UP000005039">
    <property type="component" value="Unassembled WGS sequence"/>
</dbReference>
<name>I0R5N5_9FIRM</name>
<dbReference type="OrthoDB" id="9807434at2"/>
<keyword evidence="3 8" id="KW-0547">Nucleotide-binding</keyword>
<evidence type="ECO:0000313" key="10">
    <source>
        <dbReference type="EMBL" id="EIC94993.1"/>
    </source>
</evidence>
<dbReference type="GO" id="GO:0005524">
    <property type="term" value="F:ATP binding"/>
    <property type="evidence" value="ECO:0007669"/>
    <property type="project" value="UniProtKB-UniRule"/>
</dbReference>
<comment type="catalytic activity">
    <reaction evidence="6 8">
        <text>dCMP + ATP = dCDP + ADP</text>
        <dbReference type="Rhea" id="RHEA:25094"/>
        <dbReference type="ChEBI" id="CHEBI:30616"/>
        <dbReference type="ChEBI" id="CHEBI:57566"/>
        <dbReference type="ChEBI" id="CHEBI:58593"/>
        <dbReference type="ChEBI" id="CHEBI:456216"/>
        <dbReference type="EC" id="2.7.4.25"/>
    </reaction>
</comment>
<dbReference type="Pfam" id="PF02224">
    <property type="entry name" value="Cytidylate_kin"/>
    <property type="match status" value="1"/>
</dbReference>
<evidence type="ECO:0000259" key="9">
    <source>
        <dbReference type="Pfam" id="PF02224"/>
    </source>
</evidence>
<comment type="subcellular location">
    <subcellularLocation>
        <location evidence="8">Cytoplasm</location>
    </subcellularLocation>
</comment>
<dbReference type="GO" id="GO:0036430">
    <property type="term" value="F:CMP kinase activity"/>
    <property type="evidence" value="ECO:0007669"/>
    <property type="project" value="RHEA"/>
</dbReference>
<dbReference type="GO" id="GO:0015949">
    <property type="term" value="P:nucleobase-containing small molecule interconversion"/>
    <property type="evidence" value="ECO:0007669"/>
    <property type="project" value="TreeGrafter"/>
</dbReference>
<keyword evidence="8" id="KW-0963">Cytoplasm</keyword>
<evidence type="ECO:0000256" key="5">
    <source>
        <dbReference type="ARBA" id="ARBA00022840"/>
    </source>
</evidence>
<keyword evidence="5 8" id="KW-0067">ATP-binding</keyword>
<dbReference type="InterPro" id="IPR027417">
    <property type="entry name" value="P-loop_NTPase"/>
</dbReference>
<evidence type="ECO:0000256" key="4">
    <source>
        <dbReference type="ARBA" id="ARBA00022777"/>
    </source>
</evidence>
<dbReference type="Gene3D" id="3.40.50.300">
    <property type="entry name" value="P-loop containing nucleotide triphosphate hydrolases"/>
    <property type="match status" value="1"/>
</dbReference>
<dbReference type="RefSeq" id="WP_008754624.1">
    <property type="nucleotide sequence ID" value="NZ_AJGH01000103.1"/>
</dbReference>
<evidence type="ECO:0000256" key="3">
    <source>
        <dbReference type="ARBA" id="ARBA00022741"/>
    </source>
</evidence>
<dbReference type="EMBL" id="AJGH01000103">
    <property type="protein sequence ID" value="EIC94993.1"/>
    <property type="molecule type" value="Genomic_DNA"/>
</dbReference>
<evidence type="ECO:0000256" key="6">
    <source>
        <dbReference type="ARBA" id="ARBA00047615"/>
    </source>
</evidence>
<comment type="similarity">
    <text evidence="1 8">Belongs to the cytidylate kinase family. Type 1 subfamily.</text>
</comment>
<proteinExistence type="inferred from homology"/>
<dbReference type="InterPro" id="IPR003136">
    <property type="entry name" value="Cytidylate_kin"/>
</dbReference>
<organism evidence="10 11">
    <name type="scientific">Lachnoanaerobaculum saburreum F0468</name>
    <dbReference type="NCBI Taxonomy" id="1095750"/>
    <lineage>
        <taxon>Bacteria</taxon>
        <taxon>Bacillati</taxon>
        <taxon>Bacillota</taxon>
        <taxon>Clostridia</taxon>
        <taxon>Lachnospirales</taxon>
        <taxon>Lachnospiraceae</taxon>
        <taxon>Lachnoanaerobaculum</taxon>
    </lineage>
</organism>
<sequence>MYNIAIDGPAGAGKSSIAKALSKKLGFIYIDTGAMYRAVALFFLENGIKDSSDNEIDKLLDELDINIKYTDGEQRVFLNNVDVSDKLRQEEIGKLASRFSALKSVREKLVALQRKLTKKENVIMDGRDIGTVVLPNADLKIYLSAGSKVRAKRRYLELIEKGFDSAALDEKAIENEIIKRDEADMNREISPLKKAEDAYYMDTSDMTFDEVVSKILDMVEKER</sequence>
<dbReference type="HAMAP" id="MF_00238">
    <property type="entry name" value="Cytidyl_kinase_type1"/>
    <property type="match status" value="1"/>
</dbReference>
<dbReference type="eggNOG" id="COG0283">
    <property type="taxonomic scope" value="Bacteria"/>
</dbReference>
<keyword evidence="2 8" id="KW-0808">Transferase</keyword>
<dbReference type="PANTHER" id="PTHR21299">
    <property type="entry name" value="CYTIDYLATE KINASE/PANTOATE-BETA-ALANINE LIGASE"/>
    <property type="match status" value="1"/>
</dbReference>
<evidence type="ECO:0000313" key="11">
    <source>
        <dbReference type="Proteomes" id="UP000005039"/>
    </source>
</evidence>
<dbReference type="SUPFAM" id="SSF52540">
    <property type="entry name" value="P-loop containing nucleoside triphosphate hydrolases"/>
    <property type="match status" value="1"/>
</dbReference>
<dbReference type="EC" id="2.7.4.25" evidence="8"/>
<keyword evidence="4 8" id="KW-0418">Kinase</keyword>
<comment type="catalytic activity">
    <reaction evidence="7 8">
        <text>CMP + ATP = CDP + ADP</text>
        <dbReference type="Rhea" id="RHEA:11600"/>
        <dbReference type="ChEBI" id="CHEBI:30616"/>
        <dbReference type="ChEBI" id="CHEBI:58069"/>
        <dbReference type="ChEBI" id="CHEBI:60377"/>
        <dbReference type="ChEBI" id="CHEBI:456216"/>
        <dbReference type="EC" id="2.7.4.25"/>
    </reaction>
</comment>
<dbReference type="InterPro" id="IPR011994">
    <property type="entry name" value="Cytidylate_kinase_dom"/>
</dbReference>
<evidence type="ECO:0000256" key="8">
    <source>
        <dbReference type="HAMAP-Rule" id="MF_00238"/>
    </source>
</evidence>
<dbReference type="GO" id="GO:0006220">
    <property type="term" value="P:pyrimidine nucleotide metabolic process"/>
    <property type="evidence" value="ECO:0007669"/>
    <property type="project" value="UniProtKB-UniRule"/>
</dbReference>
<dbReference type="PANTHER" id="PTHR21299:SF2">
    <property type="entry name" value="CYTIDYLATE KINASE"/>
    <property type="match status" value="1"/>
</dbReference>
<feature type="binding site" evidence="8">
    <location>
        <begin position="8"/>
        <end position="16"/>
    </location>
    <ligand>
        <name>ATP</name>
        <dbReference type="ChEBI" id="CHEBI:30616"/>
    </ligand>
</feature>
<dbReference type="GO" id="GO:0036431">
    <property type="term" value="F:dCMP kinase activity"/>
    <property type="evidence" value="ECO:0007669"/>
    <property type="project" value="InterPro"/>
</dbReference>
<accession>I0R5N5</accession>
<protein>
    <recommendedName>
        <fullName evidence="8">Cytidylate kinase</fullName>
        <shortName evidence="8">CK</shortName>
        <ecNumber evidence="8">2.7.4.25</ecNumber>
    </recommendedName>
    <alternativeName>
        <fullName evidence="8">Cytidine monophosphate kinase</fullName>
        <shortName evidence="8">CMP kinase</shortName>
    </alternativeName>
</protein>
<comment type="caution">
    <text evidence="10">The sequence shown here is derived from an EMBL/GenBank/DDBJ whole genome shotgun (WGS) entry which is preliminary data.</text>
</comment>
<keyword evidence="11" id="KW-1185">Reference proteome</keyword>
<dbReference type="PATRIC" id="fig|1095750.3.peg.2131"/>